<dbReference type="EMBL" id="HBIO01028811">
    <property type="protein sequence ID" value="CAE0477224.1"/>
    <property type="molecule type" value="Transcribed_RNA"/>
</dbReference>
<evidence type="ECO:0000313" key="4">
    <source>
        <dbReference type="EMBL" id="CAE0477224.1"/>
    </source>
</evidence>
<dbReference type="SMART" id="SM00398">
    <property type="entry name" value="HMG"/>
    <property type="match status" value="1"/>
</dbReference>
<evidence type="ECO:0000256" key="2">
    <source>
        <dbReference type="PROSITE-ProRule" id="PRU00267"/>
    </source>
</evidence>
<reference evidence="4" key="1">
    <citation type="submission" date="2021-01" db="EMBL/GenBank/DDBJ databases">
        <authorList>
            <person name="Corre E."/>
            <person name="Pelletier E."/>
            <person name="Niang G."/>
            <person name="Scheremetjew M."/>
            <person name="Finn R."/>
            <person name="Kale V."/>
            <person name="Holt S."/>
            <person name="Cochrane G."/>
            <person name="Meng A."/>
            <person name="Brown T."/>
            <person name="Cohen L."/>
        </authorList>
    </citation>
    <scope>NUCLEOTIDE SEQUENCE</scope>
    <source>
        <strain evidence="4">MM31A-1</strain>
    </source>
</reference>
<dbReference type="GO" id="GO:0005634">
    <property type="term" value="C:nucleus"/>
    <property type="evidence" value="ECO:0007669"/>
    <property type="project" value="UniProtKB-UniRule"/>
</dbReference>
<feature type="DNA-binding region" description="HMG box" evidence="2">
    <location>
        <begin position="11"/>
        <end position="79"/>
    </location>
</feature>
<dbReference type="PANTHER" id="PTHR48112:SF22">
    <property type="entry name" value="MITOCHONDRIAL TRANSCRIPTION FACTOR A, ISOFORM B"/>
    <property type="match status" value="1"/>
</dbReference>
<dbReference type="SUPFAM" id="SSF47095">
    <property type="entry name" value="HMG-box"/>
    <property type="match status" value="1"/>
</dbReference>
<feature type="domain" description="HMG box" evidence="3">
    <location>
        <begin position="11"/>
        <end position="79"/>
    </location>
</feature>
<organism evidence="4">
    <name type="scientific">Chaetoceros debilis</name>
    <dbReference type="NCBI Taxonomy" id="122233"/>
    <lineage>
        <taxon>Eukaryota</taxon>
        <taxon>Sar</taxon>
        <taxon>Stramenopiles</taxon>
        <taxon>Ochrophyta</taxon>
        <taxon>Bacillariophyta</taxon>
        <taxon>Coscinodiscophyceae</taxon>
        <taxon>Chaetocerotophycidae</taxon>
        <taxon>Chaetocerotales</taxon>
        <taxon>Chaetocerotaceae</taxon>
        <taxon>Chaetoceros</taxon>
    </lineage>
</organism>
<keyword evidence="1 2" id="KW-0238">DNA-binding</keyword>
<dbReference type="InterPro" id="IPR036910">
    <property type="entry name" value="HMG_box_dom_sf"/>
</dbReference>
<sequence length="99" mass="11866">MSTEFNDGEKPLRNMSAYFIFSAEERPKLRLEFPNMSFREYAPRLSARFKALPPTEREKYNKKALLDKERFVRETLERKNEIERRILLLAEDTAQINHS</sequence>
<keyword evidence="2" id="KW-0539">Nucleus</keyword>
<dbReference type="PROSITE" id="PS50118">
    <property type="entry name" value="HMG_BOX_2"/>
    <property type="match status" value="1"/>
</dbReference>
<dbReference type="InterPro" id="IPR050342">
    <property type="entry name" value="HMGB"/>
</dbReference>
<dbReference type="Pfam" id="PF00505">
    <property type="entry name" value="HMG_box"/>
    <property type="match status" value="1"/>
</dbReference>
<protein>
    <recommendedName>
        <fullName evidence="3">HMG box domain-containing protein</fullName>
    </recommendedName>
</protein>
<gene>
    <name evidence="4" type="ORF">CDEB00056_LOCUS22077</name>
</gene>
<evidence type="ECO:0000256" key="1">
    <source>
        <dbReference type="ARBA" id="ARBA00023125"/>
    </source>
</evidence>
<dbReference type="GO" id="GO:0003677">
    <property type="term" value="F:DNA binding"/>
    <property type="evidence" value="ECO:0007669"/>
    <property type="project" value="UniProtKB-UniRule"/>
</dbReference>
<proteinExistence type="predicted"/>
<accession>A0A7S3VFE4</accession>
<dbReference type="Gene3D" id="1.10.30.10">
    <property type="entry name" value="High mobility group box domain"/>
    <property type="match status" value="1"/>
</dbReference>
<dbReference type="CDD" id="cd00084">
    <property type="entry name" value="HMG-box_SF"/>
    <property type="match status" value="1"/>
</dbReference>
<evidence type="ECO:0000259" key="3">
    <source>
        <dbReference type="PROSITE" id="PS50118"/>
    </source>
</evidence>
<dbReference type="AlphaFoldDB" id="A0A7S3VFE4"/>
<dbReference type="PANTHER" id="PTHR48112">
    <property type="entry name" value="HIGH MOBILITY GROUP PROTEIN DSP1"/>
    <property type="match status" value="1"/>
</dbReference>
<name>A0A7S3VFE4_9STRA</name>
<dbReference type="InterPro" id="IPR009071">
    <property type="entry name" value="HMG_box_dom"/>
</dbReference>